<dbReference type="EMBL" id="JANAKD010000136">
    <property type="protein sequence ID" value="KAJ3497128.1"/>
    <property type="molecule type" value="Genomic_DNA"/>
</dbReference>
<protein>
    <submittedName>
        <fullName evidence="1">Uncharacterized protein</fullName>
    </submittedName>
</protein>
<dbReference type="Proteomes" id="UP001148737">
    <property type="component" value="Unassembled WGS sequence"/>
</dbReference>
<evidence type="ECO:0000313" key="2">
    <source>
        <dbReference type="Proteomes" id="UP001148737"/>
    </source>
</evidence>
<gene>
    <name evidence="1" type="ORF">NLG97_g2141</name>
</gene>
<name>A0ACC1R5T4_9HYPO</name>
<accession>A0ACC1R5T4</accession>
<keyword evidence="2" id="KW-1185">Reference proteome</keyword>
<reference evidence="1" key="1">
    <citation type="submission" date="2022-07" db="EMBL/GenBank/DDBJ databases">
        <title>Genome Sequence of Lecanicillium saksenae.</title>
        <authorList>
            <person name="Buettner E."/>
        </authorList>
    </citation>
    <scope>NUCLEOTIDE SEQUENCE</scope>
    <source>
        <strain evidence="1">VT-O1</strain>
    </source>
</reference>
<organism evidence="1 2">
    <name type="scientific">Lecanicillium saksenae</name>
    <dbReference type="NCBI Taxonomy" id="468837"/>
    <lineage>
        <taxon>Eukaryota</taxon>
        <taxon>Fungi</taxon>
        <taxon>Dikarya</taxon>
        <taxon>Ascomycota</taxon>
        <taxon>Pezizomycotina</taxon>
        <taxon>Sordariomycetes</taxon>
        <taxon>Hypocreomycetidae</taxon>
        <taxon>Hypocreales</taxon>
        <taxon>Cordycipitaceae</taxon>
        <taxon>Lecanicillium</taxon>
    </lineage>
</organism>
<comment type="caution">
    <text evidence="1">The sequence shown here is derived from an EMBL/GenBank/DDBJ whole genome shotgun (WGS) entry which is preliminary data.</text>
</comment>
<proteinExistence type="predicted"/>
<evidence type="ECO:0000313" key="1">
    <source>
        <dbReference type="EMBL" id="KAJ3497128.1"/>
    </source>
</evidence>
<sequence length="1196" mass="133871">MDYRRLGWDRLLGLPSSDLDLALNNLTGKELAAFLETFCVRSDIKEKYSQESAALGIEGSFFSDFHITKRNTQMSKKLETAGGKLFGLDVDLVNLRKEVYDGQTRNPDMEFGTAEEDAFRRDATVNALFYHLQKQEVVDLSGRGLEDLRAKVMRTPLPPKQNFMDDPLRVLRLIRVASKLGFSIAPATVSCMKDAQVHAALNMMITRDRVGVELAKMMTNKNTEAAFQMIFEALLYCPIFLRSGSLLLPHLATEYPTWGIQSASAWPATWPRAFKMLVQLLKSAAPLSRLLCAECSRESLWTLAAYTPFAALRHAWRGQIVQEAASAIKTSAKMTKLLDDSLRNFDVIRDLVQNSAGSGDAHCSPSDCAMAIRSCGPTWGAQFFTPSGDLLLQKYSSFVDFTLRHKLQDAASRKPLLNGVEIQGLFDLTGGGRYLQGATQKLLKWQFDNVDATKEEARTLLLMSAEIYGRPATQKYIKPRQPFALFVSKLAVLAHTRSDFRPGRQTEMGFQPFGPWPSSLGEIARGGAADYPSISTHNQGYPPCRSRTRVHRRSYWWRTNRRTRQSASSRIAYSISRLSTGTSPTVATREARRARLASLLPLLMSETHGEDSPPSPGRGSSLAPTPSSSTSPTPAPTNVTRVRVSGGRNGPRSRKGCWTCRTKKVKCDETRPKCLRCIRLRLYCDYEPRDKRSSDDAQADGNSLEQYSQSALITSQPWLLQVAPWRRAATVPMHMPIFNTAANSLKLTSLDHEAIRYYRTTFSQRHSTKNTDFSLYSIIFTLAERDPLVMRGLLALGTRNMHQGRITSAEDEKASAGWSGLGHYSAALRMMADTISGSENNFIDLDVALAAIYLMLMYEQKYGDAAYSGWRNHVKGAALLIQERCSDWPAQLAKPPTARSAQSNETALSTTQTPPLSVFAGRMLVYFTFMDGFGSTFGLGGEINQVMYRIVQSYDPDIVLTEAFTKLHRYSDGIYRAVFRQNYPANEMLADVANQHITDMWQACCGLRYLVADISNYKGDAARQRLAVIQESADYLAEKYPELVALATEMTPDAEVPDMVATNFRAFMPLFFSSLLEMHLLRCKLEPDAMTADEEKTTTATYIAVIMNLAHQLYKHVGIELLHLISYPLFLVSLHTDSESTRDWILARFQDLTAYGPNIERAHAFLLMAIEKQKETGEKVDVRKEFESGSMPVFVI</sequence>